<accession>A0ABS2C982</accession>
<name>A0ABS2C982_9NEIS</name>
<dbReference type="SUPFAM" id="SSF54106">
    <property type="entry name" value="LysM domain"/>
    <property type="match status" value="1"/>
</dbReference>
<protein>
    <submittedName>
        <fullName evidence="5">Peptidoglycan DD-metalloendopeptidase family protein</fullName>
    </submittedName>
</protein>
<evidence type="ECO:0000313" key="6">
    <source>
        <dbReference type="Proteomes" id="UP001195660"/>
    </source>
</evidence>
<feature type="chain" id="PRO_5047014795" evidence="3">
    <location>
        <begin position="25"/>
        <end position="339"/>
    </location>
</feature>
<dbReference type="InterPro" id="IPR011055">
    <property type="entry name" value="Dup_hybrid_motif"/>
</dbReference>
<organism evidence="5 6">
    <name type="scientific">Deefgea chitinilytica</name>
    <dbReference type="NCBI Taxonomy" id="570276"/>
    <lineage>
        <taxon>Bacteria</taxon>
        <taxon>Pseudomonadati</taxon>
        <taxon>Pseudomonadota</taxon>
        <taxon>Betaproteobacteria</taxon>
        <taxon>Neisseriales</taxon>
        <taxon>Chitinibacteraceae</taxon>
        <taxon>Deefgea</taxon>
    </lineage>
</organism>
<keyword evidence="3" id="KW-0732">Signal</keyword>
<feature type="region of interest" description="Disordered" evidence="2">
    <location>
        <begin position="29"/>
        <end position="49"/>
    </location>
</feature>
<dbReference type="PANTHER" id="PTHR21666:SF263">
    <property type="entry name" value="MUREIN HYDROLASE ACTIVATOR NLPD"/>
    <property type="match status" value="1"/>
</dbReference>
<feature type="compositionally biased region" description="Polar residues" evidence="2">
    <location>
        <begin position="32"/>
        <end position="49"/>
    </location>
</feature>
<dbReference type="CDD" id="cd00118">
    <property type="entry name" value="LysM"/>
    <property type="match status" value="1"/>
</dbReference>
<evidence type="ECO:0000256" key="3">
    <source>
        <dbReference type="SAM" id="SignalP"/>
    </source>
</evidence>
<dbReference type="SUPFAM" id="SSF51261">
    <property type="entry name" value="Duplicated hybrid motif"/>
    <property type="match status" value="1"/>
</dbReference>
<dbReference type="PANTHER" id="PTHR21666">
    <property type="entry name" value="PEPTIDASE-RELATED"/>
    <property type="match status" value="1"/>
</dbReference>
<keyword evidence="6" id="KW-1185">Reference proteome</keyword>
<dbReference type="PROSITE" id="PS51257">
    <property type="entry name" value="PROKAR_LIPOPROTEIN"/>
    <property type="match status" value="1"/>
</dbReference>
<feature type="region of interest" description="Disordered" evidence="2">
    <location>
        <begin position="182"/>
        <end position="225"/>
    </location>
</feature>
<proteinExistence type="inferred from homology"/>
<dbReference type="Gene3D" id="2.70.70.10">
    <property type="entry name" value="Glucose Permease (Domain IIA)"/>
    <property type="match status" value="1"/>
</dbReference>
<dbReference type="Proteomes" id="UP001195660">
    <property type="component" value="Unassembled WGS sequence"/>
</dbReference>
<dbReference type="InterPro" id="IPR050570">
    <property type="entry name" value="Cell_wall_metabolism_enzyme"/>
</dbReference>
<feature type="compositionally biased region" description="Low complexity" evidence="2">
    <location>
        <begin position="212"/>
        <end position="225"/>
    </location>
</feature>
<dbReference type="Pfam" id="PF01551">
    <property type="entry name" value="Peptidase_M23"/>
    <property type="match status" value="1"/>
</dbReference>
<dbReference type="InterPro" id="IPR036779">
    <property type="entry name" value="LysM_dom_sf"/>
</dbReference>
<feature type="compositionally biased region" description="Polar residues" evidence="2">
    <location>
        <begin position="182"/>
        <end position="194"/>
    </location>
</feature>
<evidence type="ECO:0000259" key="4">
    <source>
        <dbReference type="PROSITE" id="PS51782"/>
    </source>
</evidence>
<gene>
    <name evidence="5" type="ORF">GM173_03840</name>
</gene>
<sequence length="339" mass="35266">MSANRLGIIVSALFLCACSNTPHAPAPIIDKTSVNTPPTSSPVINKTPTPIAGTNTAETYIVKAGEGLYRIALDHGLAYKDLAAWNGITDVNSLKVGQVLRLSPVAAEQNSGVEIRPLVDSATTSGGGATLKKESAAPNIATTQKYPKAVKESFAQQTASAIASQAEGEKVAVKQQSTNASSAALSTKPIQQAGSAPKVENTDKTSSAEVSTSTSGNTTATNWGAPTAGKVIAPFTIERKGIDIAGQMGQSIVASGSGKVVYAGTGLRGYGKMIIIQHADGFLSAYAHNSKLIVKENDVVKKGEKIAEMGNTDSDQVKLHFELRKFGKPVDPSNYIKLN</sequence>
<dbReference type="InterPro" id="IPR016047">
    <property type="entry name" value="M23ase_b-sheet_dom"/>
</dbReference>
<evidence type="ECO:0000256" key="2">
    <source>
        <dbReference type="SAM" id="MobiDB-lite"/>
    </source>
</evidence>
<comment type="similarity">
    <text evidence="1">Belongs to the E.coli NlpD/Haemophilus LppB family.</text>
</comment>
<dbReference type="InterPro" id="IPR018392">
    <property type="entry name" value="LysM"/>
</dbReference>
<feature type="domain" description="LysM" evidence="4">
    <location>
        <begin position="58"/>
        <end position="102"/>
    </location>
</feature>
<dbReference type="PROSITE" id="PS51782">
    <property type="entry name" value="LYSM"/>
    <property type="match status" value="1"/>
</dbReference>
<comment type="caution">
    <text evidence="5">The sequence shown here is derived from an EMBL/GenBank/DDBJ whole genome shotgun (WGS) entry which is preliminary data.</text>
</comment>
<dbReference type="RefSeq" id="WP_203569989.1">
    <property type="nucleotide sequence ID" value="NZ_WOFE01000001.1"/>
</dbReference>
<dbReference type="CDD" id="cd12797">
    <property type="entry name" value="M23_peptidase"/>
    <property type="match status" value="1"/>
</dbReference>
<reference evidence="5 6" key="1">
    <citation type="submission" date="2019-11" db="EMBL/GenBank/DDBJ databases">
        <title>Novel Deefgea species.</title>
        <authorList>
            <person name="Han J.-H."/>
        </authorList>
    </citation>
    <scope>NUCLEOTIDE SEQUENCE [LARGE SCALE GENOMIC DNA]</scope>
    <source>
        <strain evidence="5 6">LMG 24817</strain>
    </source>
</reference>
<evidence type="ECO:0000256" key="1">
    <source>
        <dbReference type="ARBA" id="ARBA00038420"/>
    </source>
</evidence>
<dbReference type="SMART" id="SM00257">
    <property type="entry name" value="LysM"/>
    <property type="match status" value="1"/>
</dbReference>
<dbReference type="Pfam" id="PF01476">
    <property type="entry name" value="LysM"/>
    <property type="match status" value="1"/>
</dbReference>
<feature type="signal peptide" evidence="3">
    <location>
        <begin position="1"/>
        <end position="24"/>
    </location>
</feature>
<dbReference type="EMBL" id="WOFE01000001">
    <property type="protein sequence ID" value="MBM5570709.1"/>
    <property type="molecule type" value="Genomic_DNA"/>
</dbReference>
<evidence type="ECO:0000313" key="5">
    <source>
        <dbReference type="EMBL" id="MBM5570709.1"/>
    </source>
</evidence>
<dbReference type="Gene3D" id="3.10.350.10">
    <property type="entry name" value="LysM domain"/>
    <property type="match status" value="1"/>
</dbReference>